<dbReference type="SUPFAM" id="SSF56935">
    <property type="entry name" value="Porins"/>
    <property type="match status" value="1"/>
</dbReference>
<dbReference type="Gene3D" id="2.60.40.1120">
    <property type="entry name" value="Carboxypeptidase-like, regulatory domain"/>
    <property type="match status" value="1"/>
</dbReference>
<dbReference type="EMBL" id="JAFMYU010000023">
    <property type="protein sequence ID" value="MBO0933851.1"/>
    <property type="molecule type" value="Genomic_DNA"/>
</dbReference>
<protein>
    <submittedName>
        <fullName evidence="12">TonB-dependent receptor</fullName>
    </submittedName>
</protein>
<dbReference type="NCBIfam" id="TIGR04056">
    <property type="entry name" value="OMP_RagA_SusC"/>
    <property type="match status" value="1"/>
</dbReference>
<evidence type="ECO:0000256" key="7">
    <source>
        <dbReference type="ARBA" id="ARBA00023237"/>
    </source>
</evidence>
<sequence length="1130" mass="122241">MSFLPNTTPAFRRIIMRVGLLQWLFVVLMSGAGMARNGLAQPVLDRPVSVRLSNMPLQDAISQLQTQAQVRFVYTSRIPLTERVTLVAQGELLVSVLNRLLNPLRINYKVINEQIVLSRQVVGLSAINPTLLKTLSAGTLPVADVLVKGRVTDSEKGEGLPGVSVVVKGSSRGTTTDSDGNYQLSVANDRTVLAFSFVGYEGQEVTVGNRTVLNVELKPDNKSLKELVVVGYGTQQRANVTGAIGSIKTADINNITTANSSALIQGKVAGVRVENAGGAPGAGVNVIVRGTGTFGNDQPLYVIDGNITTSMDFLNPNDIAGIEILKDASAAAIYGNRAANGVVLVTTKQGSTGATKINFSAKGGIQGPTNRLKFMNARQYADYINQAADNDGQPRAPANTTAFDPTIDTDWQKLSIGSAAPVQDYSLNLSGGNENAKFYISGQYFDQQGIVVNSGFKRYNLRANSTFTKGRFRLTEALSLSRAINTPNVWWGRERGEIPTIPVYNPKNDGGFAGIDPVFNGLPRGINWYGLSFLNENRQTNDQMLGSIGAEYELIDGLRYKLNLGLDYTVGNAFSYLPTFFFSTSQEAFNNVSRLDEVNIRGLGTLIEHTLSYGKTFGKHTIDALAGYTQQVNEFRSLGATGADFPTNSLRVIDASTVRVNATGDIQRNVLQSILGRINYNYAGKYLLSATIRRDGSSRFAPQNRFGTFPSVSAGWRLSEESFFPKNSILNDAKLRASYGVLGSQNIGNYVTTSVLNINASYFFAGGVQPGTALTNFANPNVVWETSKTTDIGTDLSFLNGMFTVVMDYYDRRSEGILTNLPIPTSGGVGASIVKNAATIRNQGFEFAGTYNHRPGDNGLKYSITANFSTIRNRVLALGEGVSPINGGNFTQETLQATRTDVGQPVGSFYGFVVDGIYNTQDQITADGRTNVRPGDFRYKDLSGDGKLNNDDRTYLGSPIPKFEYGAIFNASWRGFDLSMFVQGVQGNKIWNANKFKHLLDFGGDKLLIGTAAWTPTNTNTDIPRATLSDPANNRRASSFYVENGSYLRLKSMQIGYTLPATFVKKMQLSGARVYLQGQNLLTATAYTGYDPEIGRGGSPTQAAGLFGAGVDVGIYPQARSFFAGIDITF</sequence>
<evidence type="ECO:0000256" key="1">
    <source>
        <dbReference type="ARBA" id="ARBA00004571"/>
    </source>
</evidence>
<keyword evidence="2 8" id="KW-0813">Transport</keyword>
<comment type="similarity">
    <text evidence="8 9">Belongs to the TonB-dependent receptor family.</text>
</comment>
<evidence type="ECO:0000313" key="13">
    <source>
        <dbReference type="Proteomes" id="UP000664795"/>
    </source>
</evidence>
<keyword evidence="4 8" id="KW-0812">Transmembrane</keyword>
<dbReference type="Pfam" id="PF13715">
    <property type="entry name" value="CarbopepD_reg_2"/>
    <property type="match status" value="1"/>
</dbReference>
<dbReference type="Gene3D" id="2.170.130.10">
    <property type="entry name" value="TonB-dependent receptor, plug domain"/>
    <property type="match status" value="1"/>
</dbReference>
<comment type="caution">
    <text evidence="12">The sequence shown here is derived from an EMBL/GenBank/DDBJ whole genome shotgun (WGS) entry which is preliminary data.</text>
</comment>
<dbReference type="Pfam" id="PF07715">
    <property type="entry name" value="Plug"/>
    <property type="match status" value="1"/>
</dbReference>
<dbReference type="NCBIfam" id="TIGR04057">
    <property type="entry name" value="SusC_RagA_signa"/>
    <property type="match status" value="1"/>
</dbReference>
<dbReference type="Gene3D" id="2.40.170.20">
    <property type="entry name" value="TonB-dependent receptor, beta-barrel domain"/>
    <property type="match status" value="1"/>
</dbReference>
<evidence type="ECO:0000256" key="3">
    <source>
        <dbReference type="ARBA" id="ARBA00022452"/>
    </source>
</evidence>
<name>A0A939K291_9BACT</name>
<dbReference type="FunFam" id="2.60.40.1120:FF:000003">
    <property type="entry name" value="Outer membrane protein Omp121"/>
    <property type="match status" value="1"/>
</dbReference>
<evidence type="ECO:0000259" key="11">
    <source>
        <dbReference type="Pfam" id="PF07715"/>
    </source>
</evidence>
<dbReference type="InterPro" id="IPR000531">
    <property type="entry name" value="Beta-barrel_TonB"/>
</dbReference>
<proteinExistence type="inferred from homology"/>
<comment type="subcellular location">
    <subcellularLocation>
        <location evidence="1 8">Cell outer membrane</location>
        <topology evidence="1 8">Multi-pass membrane protein</topology>
    </subcellularLocation>
</comment>
<evidence type="ECO:0000256" key="5">
    <source>
        <dbReference type="ARBA" id="ARBA00023077"/>
    </source>
</evidence>
<keyword evidence="13" id="KW-1185">Reference proteome</keyword>
<evidence type="ECO:0000256" key="8">
    <source>
        <dbReference type="PROSITE-ProRule" id="PRU01360"/>
    </source>
</evidence>
<gene>
    <name evidence="12" type="ORF">J2I48_22775</name>
</gene>
<dbReference type="InterPro" id="IPR039426">
    <property type="entry name" value="TonB-dep_rcpt-like"/>
</dbReference>
<accession>A0A939K291</accession>
<feature type="domain" description="TonB-dependent receptor plug" evidence="11">
    <location>
        <begin position="239"/>
        <end position="342"/>
    </location>
</feature>
<keyword evidence="3 8" id="KW-1134">Transmembrane beta strand</keyword>
<keyword evidence="6 8" id="KW-0472">Membrane</keyword>
<evidence type="ECO:0000256" key="9">
    <source>
        <dbReference type="RuleBase" id="RU003357"/>
    </source>
</evidence>
<dbReference type="InterPro" id="IPR012910">
    <property type="entry name" value="Plug_dom"/>
</dbReference>
<dbReference type="Pfam" id="PF00593">
    <property type="entry name" value="TonB_dep_Rec_b-barrel"/>
    <property type="match status" value="1"/>
</dbReference>
<evidence type="ECO:0000313" key="12">
    <source>
        <dbReference type="EMBL" id="MBO0933851.1"/>
    </source>
</evidence>
<dbReference type="InterPro" id="IPR008969">
    <property type="entry name" value="CarboxyPept-like_regulatory"/>
</dbReference>
<dbReference type="InterPro" id="IPR037066">
    <property type="entry name" value="Plug_dom_sf"/>
</dbReference>
<dbReference type="InterPro" id="IPR036942">
    <property type="entry name" value="Beta-barrel_TonB_sf"/>
</dbReference>
<keyword evidence="12" id="KW-0675">Receptor</keyword>
<evidence type="ECO:0000256" key="4">
    <source>
        <dbReference type="ARBA" id="ARBA00022692"/>
    </source>
</evidence>
<keyword evidence="7 8" id="KW-0998">Cell outer membrane</keyword>
<dbReference type="SUPFAM" id="SSF49464">
    <property type="entry name" value="Carboxypeptidase regulatory domain-like"/>
    <property type="match status" value="1"/>
</dbReference>
<dbReference type="InterPro" id="IPR023996">
    <property type="entry name" value="TonB-dep_OMP_SusC/RagA"/>
</dbReference>
<keyword evidence="5 9" id="KW-0798">TonB box</keyword>
<dbReference type="PROSITE" id="PS52016">
    <property type="entry name" value="TONB_DEPENDENT_REC_3"/>
    <property type="match status" value="1"/>
</dbReference>
<dbReference type="InterPro" id="IPR023997">
    <property type="entry name" value="TonB-dep_OMP_SusC/RagA_CS"/>
</dbReference>
<dbReference type="Proteomes" id="UP000664795">
    <property type="component" value="Unassembled WGS sequence"/>
</dbReference>
<organism evidence="12 13">
    <name type="scientific">Fibrella aquatilis</name>
    <dbReference type="NCBI Taxonomy" id="2817059"/>
    <lineage>
        <taxon>Bacteria</taxon>
        <taxon>Pseudomonadati</taxon>
        <taxon>Bacteroidota</taxon>
        <taxon>Cytophagia</taxon>
        <taxon>Cytophagales</taxon>
        <taxon>Spirosomataceae</taxon>
        <taxon>Fibrella</taxon>
    </lineage>
</organism>
<dbReference type="RefSeq" id="WP_207337815.1">
    <property type="nucleotide sequence ID" value="NZ_JAFMYU010000023.1"/>
</dbReference>
<dbReference type="AlphaFoldDB" id="A0A939K291"/>
<dbReference type="GO" id="GO:0009279">
    <property type="term" value="C:cell outer membrane"/>
    <property type="evidence" value="ECO:0007669"/>
    <property type="project" value="UniProtKB-SubCell"/>
</dbReference>
<evidence type="ECO:0000256" key="6">
    <source>
        <dbReference type="ARBA" id="ARBA00023136"/>
    </source>
</evidence>
<evidence type="ECO:0000256" key="2">
    <source>
        <dbReference type="ARBA" id="ARBA00022448"/>
    </source>
</evidence>
<evidence type="ECO:0000259" key="10">
    <source>
        <dbReference type="Pfam" id="PF00593"/>
    </source>
</evidence>
<feature type="domain" description="TonB-dependent receptor-like beta-barrel" evidence="10">
    <location>
        <begin position="503"/>
        <end position="1081"/>
    </location>
</feature>
<reference evidence="12 13" key="1">
    <citation type="submission" date="2021-03" db="EMBL/GenBank/DDBJ databases">
        <title>Fibrella sp. HMF5036 genome sequencing and assembly.</title>
        <authorList>
            <person name="Kang H."/>
            <person name="Kim H."/>
            <person name="Bae S."/>
            <person name="Joh K."/>
        </authorList>
    </citation>
    <scope>NUCLEOTIDE SEQUENCE [LARGE SCALE GENOMIC DNA]</scope>
    <source>
        <strain evidence="12 13">HMF5036</strain>
    </source>
</reference>